<feature type="region of interest" description="Disordered" evidence="7">
    <location>
        <begin position="1457"/>
        <end position="1484"/>
    </location>
</feature>
<organism evidence="10 11">
    <name type="scientific">Durusdinium trenchii</name>
    <dbReference type="NCBI Taxonomy" id="1381693"/>
    <lineage>
        <taxon>Eukaryota</taxon>
        <taxon>Sar</taxon>
        <taxon>Alveolata</taxon>
        <taxon>Dinophyceae</taxon>
        <taxon>Suessiales</taxon>
        <taxon>Symbiodiniaceae</taxon>
        <taxon>Durusdinium</taxon>
    </lineage>
</organism>
<dbReference type="Gene3D" id="1.20.120.720">
    <property type="entry name" value="Myosin VI head, motor domain, U50 subdomain"/>
    <property type="match status" value="1"/>
</dbReference>
<feature type="region of interest" description="Disordered" evidence="7">
    <location>
        <begin position="1686"/>
        <end position="1720"/>
    </location>
</feature>
<dbReference type="SMART" id="SM00242">
    <property type="entry name" value="MYSc"/>
    <property type="match status" value="1"/>
</dbReference>
<dbReference type="Pfam" id="PF00063">
    <property type="entry name" value="Myosin_head"/>
    <property type="match status" value="1"/>
</dbReference>
<feature type="compositionally biased region" description="Low complexity" evidence="7">
    <location>
        <begin position="1"/>
        <end position="12"/>
    </location>
</feature>
<dbReference type="Gene3D" id="3.40.850.10">
    <property type="entry name" value="Kinesin motor domain"/>
    <property type="match status" value="1"/>
</dbReference>
<dbReference type="Gene3D" id="3.30.420.10">
    <property type="entry name" value="Ribonuclease H-like superfamily/Ribonuclease H"/>
    <property type="match status" value="1"/>
</dbReference>
<feature type="compositionally biased region" description="Basic and acidic residues" evidence="7">
    <location>
        <begin position="1549"/>
        <end position="1582"/>
    </location>
</feature>
<dbReference type="CDD" id="cd00124">
    <property type="entry name" value="MYSc"/>
    <property type="match status" value="1"/>
</dbReference>
<dbReference type="SUPFAM" id="SSF52540">
    <property type="entry name" value="P-loop containing nucleoside triphosphate hydrolases"/>
    <property type="match status" value="2"/>
</dbReference>
<feature type="compositionally biased region" description="Basic and acidic residues" evidence="7">
    <location>
        <begin position="1699"/>
        <end position="1716"/>
    </location>
</feature>
<dbReference type="InterPro" id="IPR001584">
    <property type="entry name" value="Integrase_cat-core"/>
</dbReference>
<evidence type="ECO:0000256" key="2">
    <source>
        <dbReference type="ARBA" id="ARBA00022840"/>
    </source>
</evidence>
<accession>A0ABP0I2R9</accession>
<feature type="binding site" evidence="6">
    <location>
        <begin position="161"/>
        <end position="168"/>
    </location>
    <ligand>
        <name>ATP</name>
        <dbReference type="ChEBI" id="CHEBI:30616"/>
    </ligand>
</feature>
<comment type="similarity">
    <text evidence="6">Belongs to the TRAFAC class myosin-kinesin ATPase superfamily. Myosin family.</text>
</comment>
<dbReference type="Pfam" id="PF07727">
    <property type="entry name" value="RVT_2"/>
    <property type="match status" value="1"/>
</dbReference>
<dbReference type="PANTHER" id="PTHR13140:SF706">
    <property type="entry name" value="DILUTE CLASS UNCONVENTIONAL MYOSIN, ISOFORM C"/>
    <property type="match status" value="1"/>
</dbReference>
<name>A0ABP0I2R9_9DINO</name>
<feature type="region of interest" description="Disordered" evidence="7">
    <location>
        <begin position="2142"/>
        <end position="2161"/>
    </location>
</feature>
<evidence type="ECO:0000259" key="8">
    <source>
        <dbReference type="PROSITE" id="PS50994"/>
    </source>
</evidence>
<feature type="domain" description="Myosin motor" evidence="9">
    <location>
        <begin position="67"/>
        <end position="909"/>
    </location>
</feature>
<evidence type="ECO:0000259" key="9">
    <source>
        <dbReference type="PROSITE" id="PS51456"/>
    </source>
</evidence>
<evidence type="ECO:0000256" key="5">
    <source>
        <dbReference type="ARBA" id="ARBA00023203"/>
    </source>
</evidence>
<keyword evidence="5 6" id="KW-0009">Actin-binding</keyword>
<feature type="compositionally biased region" description="Acidic residues" evidence="7">
    <location>
        <begin position="1620"/>
        <end position="1645"/>
    </location>
</feature>
<dbReference type="PROSITE" id="PS50994">
    <property type="entry name" value="INTEGRASE"/>
    <property type="match status" value="1"/>
</dbReference>
<protein>
    <submittedName>
        <fullName evidence="10">Myosin-9 (Myosin XI C) (AtXIC)</fullName>
    </submittedName>
</protein>
<dbReference type="Gene3D" id="1.20.58.530">
    <property type="match status" value="1"/>
</dbReference>
<feature type="region of interest" description="Disordered" evidence="7">
    <location>
        <begin position="1418"/>
        <end position="1445"/>
    </location>
</feature>
<evidence type="ECO:0000313" key="11">
    <source>
        <dbReference type="Proteomes" id="UP001642464"/>
    </source>
</evidence>
<feature type="region of interest" description="Disordered" evidence="7">
    <location>
        <begin position="1942"/>
        <end position="1978"/>
    </location>
</feature>
<dbReference type="Proteomes" id="UP001642464">
    <property type="component" value="Unassembled WGS sequence"/>
</dbReference>
<reference evidence="10 11" key="1">
    <citation type="submission" date="2024-02" db="EMBL/GenBank/DDBJ databases">
        <authorList>
            <person name="Chen Y."/>
            <person name="Shah S."/>
            <person name="Dougan E. K."/>
            <person name="Thang M."/>
            <person name="Chan C."/>
        </authorList>
    </citation>
    <scope>NUCLEOTIDE SEQUENCE [LARGE SCALE GENOMIC DNA]</scope>
</reference>
<dbReference type="EMBL" id="CAXAMM010002470">
    <property type="protein sequence ID" value="CAK8996276.1"/>
    <property type="molecule type" value="Genomic_DNA"/>
</dbReference>
<sequence length="3405" mass="380402">MPSTPRTATATRTRPREAPRPDRVWCPCRLQSVEGGGVSLIFEDGERWSCSEKELQELDPVQDGQLDGVEDICTLSIVTEAALLYSVRARYFRQEIYTRVARILISVNPFRALPIYSARHLTDFQKAKDSMELSPHIFGTGHDALRGLAENGKDQAIVISGESGAGKTESAKFLLSYVAECVKGHDGQDGLQGLEGRVLQTNPILESFGNAMTTRNANSSRFGKWLDLRFSEALHMRGGQITSYLLEVTRVCGQSEGERGFHIFFQLLQARRSLPSLGLQEPSHYRYLKNSTLEAPGIDDAEDFAKLRQALQQLGFSEEEQMQAFQILAGILNLGNCDFYNQEEEDAELGLDGESFVAEAARKLKLCEAKLRSGLLRRTVVTGRDEIETFLRLDQARAARDGLARMLYGRLFDWLIRRMNATLAMSNGGHRSGDGGATNAVHSSERLLGILDISGFESFATNSLEQLLINLSNEQLQLQFNEAVFKSEIEDCLKEGVDLGEAILYEDNSDVVALLDGKGGVLDMLDEELTMPKATDSTFANKVLKGHGATSRLIAPKFQGSASFGIQHYAATVTYSCEGFLEKNADRLPLDQVADFLQSSELPLLQELGRGLETQATNAADASPKRPVLRSSARRPATYRFRSSLRELMTKIFASETHYVRCIKPNAANRPEEFTSVMVHEQLRYSSLVPGFGARAGAPPFREASDTIPVATLEEHLGISEQAGREYIIHALGGIWGSSQELLQEVEREIGSLPPDQEFAVAAFWTVSLTPEEVAQPVLPVTEVVKEEPEADNLSPANQADGVPSSTFLRGPTMTHASHIDVYADDRGVLEAVRIRKQGFSCRMPFQDFLLRYRCLSLLVPGSLGQGATVEMLLHWAAKQLQLPGEPQFGKTKVFLRDTTHLALEAHRKAAVQVAIRHLQRLLRGARLRRHLRPIWPELKQISGWLQRCLPEVDHPFWCRFRSFQQLSLELQTLTELLQAVTSHKVSVPIQMLQRAADAHRRLTQELKLLQELRRLWDESADLEAPPATAMRTMRKSVAGGGGGGIRRVCECWVGWKEDLPMTSSEHLNIELDSDGFLEFVSEEAEDARSDLSSWNLVTSDLGGEDWFPVGDDDESPASTGLSGGGTPTAQFLRGEGEGDEGDEALISVEGGLKEVEVIPAPEKTLKTLVGPLTIDGVDFSAVSFLLGEWVDSLGHCVSVVARDEQSAKARISWDHKNQKKTKLWKTFLKIYREEGRWICGNGRLLSADVGRVQWQREDGMDPHSSSLQGLLIGLREALRAVVTGMRHDRRQNVARVVLEVLDRGLEGRRRDGWRVKQVVQRSNRLESGGYMEISPARILQRQRDPSDRCAHSAACNSRARSGEEAACAGVKCMQCQHFELLPLVARARDGHLSLRLFHAPPLAMEKIDRADGETSYDWQWDDDDMVPGPYNPDEDDATDETPGDLDFDEVYDDHPWQWTPRTMSFDPDTSDSSMPELQRPDGSVHARRAMTIHDLLDMKPERPLNQKFPLMTRALIPQRCLSPKVPRDDPPPSREQAAQTMPVTGEPKAGKGADAGKSKAGKDVDAGKSKAGKGKGDGTLKDVKEAAETQFPEHRAVPAVVYTRDFETHTKEPRVPEGDQADEEQGTMEETHEDEGEQPPDELEAEPHDLDGEDEAEADADMSDLDLAAHCLTVTARRLSGMRLGRKFSGGGKSIAQRKAESDDKPKMGKDDSKTKGSGKKVLLTVAHPDGCNRSVTFNTDPNDKMESPYGTFFTYVVTSSPTMLIPTALILSLFSQPLQVLSPIVYKMPQRPPAWLQAWRNLVRTLLHAELLLGRVMSQAVRLRIRPREWLAHQDPLLMDVKEKLYTRAMGPCPHDKITRYGNRHGRYSRCEDCNKKWKWDDAAQKWLEPAVRGSRQPPLPLPSSSTAISFEDKHHTPALRMGLSGPSKGYTAAMEAIKDREQAKKPSKSASTKPKRTHESYDIYEPQEIQTDDSSRKTYEKEINAYEALATHAQWRKDGCKADVLEVFGGKARISSLAGYFGLSAVQPFDLHYGIDLNTEDGTKLLWNALEVCKPLLVVVEWPCKEWSIFNRNMNYSWRLEELEALRDEQRPLVSLGADICEYQIAHDRLYLCENPLRSHIWNEPPVLRVRDHPDNIETTRDAGAYGKESKDGFPVQKPHRWITNSASIAEQLKHKLTTEQKHFTKKIEGTETTASGEYCDGLAQAILHGLQQEAKRRNPQRFHKQTNIGSRRGNGGTTSISSTAEQASTAAQVLYVQPSHDTTAWSEILDELETRFINTYKRPFNLGHEDELFKKLQHLGLDTDIYFDGGPPLTQQQRNSIARLHCNLGHAPKAEVVRILAAAGKLDSKILGALDALRCGSCIRMTKTVKPPPSSTSSTKYSGAFGDHLQSDIIYIRLLTGEAIPTIGIVCMSKNYHAAKTLRDRSPEHVLDVMHEIWYRPFGLPLSITLDSDGAYLAANQAWHQHLGIEHNVIPAEESWRLGKIGRRNALMRTLAERLIDQNGTEDLETIRQAEHNISDNLWLDDTGEAPPDATMLHEDEIFQFRPTKQPRLEHHEPTAEHAPEHEAATFPEVQPMTEPYTLATLPSPVAHGQGTTQASAAAASTETNIQQQQQQMNWQQNTSQQTVNVHQDRRKITVNIDSPTYQRYGPEPTFGPTPPTPRSIRGRSRAAPGTPLAPYDTAGQEQRPVPTTPALEQDTTAQDPTGFPEATAGDTADAQLAEPASTIEAPANTTYHVNWDNYLDIYDDNTATLWAPHWDGSPEYQSPQQPCRQFYKAYLSSSKRKQELAQQDVTDKPEQSDSESSDDQLTKSNQRQLTRQELKQLDRELPWREIMAMPWHVVEKFINSALTEYQGWMNWSSIRPLTRDEVMQVMNDPALKRRILKSRAAYKDKSKGIGELKAKTRVVLIGCQDPDLRQLTRDSPTPTRLSEAIIMAIAASGANRLFQGDGRLWSLWLSDAEKAFLQGEQDSTERHDLPLFMEPPSDPIIQASGGFSAPLYQVTGNCYGLSNAPRVWYKKVDRTVKGASFQQHSFDRCFYTHRGEDGLLDCLMIVHVDDFMAVYSETFNLDTLRSLFSWGSTTLITTSTPGEYRGKEISLHEENGKFYYKVTQRGFIENMHTAKLPKGRLSGDPGLTADEIKEYRSVCGCLQWLGGQTRPDVCAATSLTHRGGAAQIQDLQKLYDVMEHVRSTKEQGLTFSGIPPNLASVIVTFTDSSWANADKHKSQFGVLVTLCPPQVTQVTCNAVLLFWKSGRSPRVCRSTLAAEACAADEGGDRAAFINFFLTELLHGTKAYRGRAMFSSMLCVDAKSLYDCLVQENPSVTEKRLMVELRSVQQVFEPKCVRWVPTHLMHSDGLTKIDDGLMLALLKWCQAPWAQIVEEQQKPKNKDQCEMYAVPAL</sequence>
<evidence type="ECO:0000256" key="1">
    <source>
        <dbReference type="ARBA" id="ARBA00022741"/>
    </source>
</evidence>
<dbReference type="InterPro" id="IPR013103">
    <property type="entry name" value="RVT_2"/>
</dbReference>
<feature type="region of interest" description="Disordered" evidence="7">
    <location>
        <begin position="2648"/>
        <end position="2717"/>
    </location>
</feature>
<feature type="region of interest" description="Disordered" evidence="7">
    <location>
        <begin position="1520"/>
        <end position="1582"/>
    </location>
</feature>
<evidence type="ECO:0000313" key="10">
    <source>
        <dbReference type="EMBL" id="CAK8996276.1"/>
    </source>
</evidence>
<dbReference type="InterPro" id="IPR036397">
    <property type="entry name" value="RNaseH_sf"/>
</dbReference>
<evidence type="ECO:0000256" key="6">
    <source>
        <dbReference type="PROSITE-ProRule" id="PRU00782"/>
    </source>
</evidence>
<dbReference type="InterPro" id="IPR012337">
    <property type="entry name" value="RNaseH-like_sf"/>
</dbReference>
<evidence type="ECO:0000256" key="7">
    <source>
        <dbReference type="SAM" id="MobiDB-lite"/>
    </source>
</evidence>
<dbReference type="PROSITE" id="PS51456">
    <property type="entry name" value="MYOSIN_MOTOR"/>
    <property type="match status" value="1"/>
</dbReference>
<dbReference type="InterPro" id="IPR001609">
    <property type="entry name" value="Myosin_head_motor_dom-like"/>
</dbReference>
<feature type="compositionally biased region" description="Basic and acidic residues" evidence="7">
    <location>
        <begin position="1609"/>
        <end position="1618"/>
    </location>
</feature>
<feature type="region of interest" description="Disordered" evidence="7">
    <location>
        <begin position="2791"/>
        <end position="2823"/>
    </location>
</feature>
<gene>
    <name evidence="10" type="ORF">SCF082_LOCUS4718</name>
</gene>
<feature type="region of interest" description="Disordered" evidence="7">
    <location>
        <begin position="1"/>
        <end position="20"/>
    </location>
</feature>
<evidence type="ECO:0000256" key="4">
    <source>
        <dbReference type="ARBA" id="ARBA00023175"/>
    </source>
</evidence>
<dbReference type="Gene3D" id="1.20.5.4820">
    <property type="match status" value="1"/>
</dbReference>
<dbReference type="PRINTS" id="PR00193">
    <property type="entry name" value="MYOSINHEAVY"/>
</dbReference>
<comment type="caution">
    <text evidence="10">The sequence shown here is derived from an EMBL/GenBank/DDBJ whole genome shotgun (WGS) entry which is preliminary data.</text>
</comment>
<proteinExistence type="inferred from homology"/>
<evidence type="ECO:0000256" key="3">
    <source>
        <dbReference type="ARBA" id="ARBA00023123"/>
    </source>
</evidence>
<feature type="region of interest" description="Disordered" evidence="7">
    <location>
        <begin position="1609"/>
        <end position="1659"/>
    </location>
</feature>
<dbReference type="SUPFAM" id="SSF53098">
    <property type="entry name" value="Ribonuclease H-like"/>
    <property type="match status" value="1"/>
</dbReference>
<keyword evidence="3 6" id="KW-0518">Myosin</keyword>
<dbReference type="Gene3D" id="1.10.10.820">
    <property type="match status" value="1"/>
</dbReference>
<dbReference type="InterPro" id="IPR036961">
    <property type="entry name" value="Kinesin_motor_dom_sf"/>
</dbReference>
<keyword evidence="4 6" id="KW-0505">Motor protein</keyword>
<comment type="caution">
    <text evidence="6">Lacks conserved residue(s) required for the propagation of feature annotation.</text>
</comment>
<feature type="domain" description="Integrase catalytic" evidence="8">
    <location>
        <begin position="2373"/>
        <end position="2543"/>
    </location>
</feature>
<feature type="region of interest" description="Disordered" evidence="7">
    <location>
        <begin position="1112"/>
        <end position="1140"/>
    </location>
</feature>
<keyword evidence="11" id="KW-1185">Reference proteome</keyword>
<feature type="region of interest" description="Disordered" evidence="7">
    <location>
        <begin position="2590"/>
        <end position="2614"/>
    </location>
</feature>
<feature type="compositionally biased region" description="Low complexity" evidence="7">
    <location>
        <begin position="2597"/>
        <end position="2614"/>
    </location>
</feature>
<dbReference type="PANTHER" id="PTHR13140">
    <property type="entry name" value="MYOSIN"/>
    <property type="match status" value="1"/>
</dbReference>
<feature type="compositionally biased region" description="Acidic residues" evidence="7">
    <location>
        <begin position="1433"/>
        <end position="1445"/>
    </location>
</feature>
<keyword evidence="2 6" id="KW-0067">ATP-binding</keyword>
<dbReference type="InterPro" id="IPR027417">
    <property type="entry name" value="P-loop_NTPase"/>
</dbReference>
<keyword evidence="1 6" id="KW-0547">Nucleotide-binding</keyword>